<keyword evidence="2 4" id="KW-0547">Nucleotide-binding</keyword>
<gene>
    <name evidence="5" type="ORF">CX802_05050</name>
</gene>
<keyword evidence="6" id="KW-1185">Reference proteome</keyword>
<dbReference type="EC" id="6.3.3.2" evidence="4"/>
<keyword evidence="5" id="KW-0436">Ligase</keyword>
<dbReference type="PANTHER" id="PTHR23407:SF1">
    <property type="entry name" value="5-FORMYLTETRAHYDROFOLATE CYCLO-LIGASE"/>
    <property type="match status" value="1"/>
</dbReference>
<dbReference type="GeneID" id="61064345"/>
<dbReference type="PANTHER" id="PTHR23407">
    <property type="entry name" value="ATPASE INHIBITOR/5-FORMYLTETRAHYDROFOLATE CYCLO-LIGASE"/>
    <property type="match status" value="1"/>
</dbReference>
<comment type="similarity">
    <text evidence="1 4">Belongs to the 5-formyltetrahydrofolate cyclo-ligase family.</text>
</comment>
<comment type="cofactor">
    <cofactor evidence="4">
        <name>Mg(2+)</name>
        <dbReference type="ChEBI" id="CHEBI:18420"/>
    </cofactor>
</comment>
<dbReference type="GO" id="GO:0046872">
    <property type="term" value="F:metal ion binding"/>
    <property type="evidence" value="ECO:0007669"/>
    <property type="project" value="UniProtKB-KW"/>
</dbReference>
<dbReference type="InterPro" id="IPR037171">
    <property type="entry name" value="NagB/RpiA_transferase-like"/>
</dbReference>
<dbReference type="SUPFAM" id="SSF100950">
    <property type="entry name" value="NagB/RpiA/CoA transferase-like"/>
    <property type="match status" value="1"/>
</dbReference>
<organism evidence="5 6">
    <name type="scientific">Campylobacter fetus</name>
    <dbReference type="NCBI Taxonomy" id="196"/>
    <lineage>
        <taxon>Bacteria</taxon>
        <taxon>Pseudomonadati</taxon>
        <taxon>Campylobacterota</taxon>
        <taxon>Epsilonproteobacteria</taxon>
        <taxon>Campylobacterales</taxon>
        <taxon>Campylobacteraceae</taxon>
        <taxon>Campylobacter</taxon>
    </lineage>
</organism>
<dbReference type="Pfam" id="PF01812">
    <property type="entry name" value="5-FTHF_cyc-lig"/>
    <property type="match status" value="1"/>
</dbReference>
<accession>A0A5L4XMH3</accession>
<sequence length="209" mass="24752">MVVKFEKSSYRKFAKEKLRKIIKFRAKSFSYKINNELLNLIKHLKVCNVLIFTPLAYEPDLLKLRRKLSKNHNIFIPFMVDKSLKMVKLRLPFKISKFNVKEANNSNAFLKSIDLAVIPVVGVDGNMARIGHGMGYYDRFFAELSYTPITVFVQIEDFYIKEKICSLHDITCDFYITPTKKYIKKVSYDRSCSRDRRWTHRDRRWISCG</sequence>
<evidence type="ECO:0000313" key="6">
    <source>
        <dbReference type="Proteomes" id="UP000535509"/>
    </source>
</evidence>
<keyword evidence="4" id="KW-0460">Magnesium</keyword>
<comment type="catalytic activity">
    <reaction evidence="4">
        <text>(6S)-5-formyl-5,6,7,8-tetrahydrofolate + ATP = (6R)-5,10-methenyltetrahydrofolate + ADP + phosphate</text>
        <dbReference type="Rhea" id="RHEA:10488"/>
        <dbReference type="ChEBI" id="CHEBI:30616"/>
        <dbReference type="ChEBI" id="CHEBI:43474"/>
        <dbReference type="ChEBI" id="CHEBI:57455"/>
        <dbReference type="ChEBI" id="CHEBI:57457"/>
        <dbReference type="ChEBI" id="CHEBI:456216"/>
        <dbReference type="EC" id="6.3.3.2"/>
    </reaction>
</comment>
<dbReference type="Gene3D" id="3.40.50.10420">
    <property type="entry name" value="NagB/RpiA/CoA transferase-like"/>
    <property type="match status" value="1"/>
</dbReference>
<dbReference type="OMA" id="YMNARIV"/>
<dbReference type="Proteomes" id="UP000535509">
    <property type="component" value="Unassembled WGS sequence"/>
</dbReference>
<protein>
    <recommendedName>
        <fullName evidence="4">5-formyltetrahydrofolate cyclo-ligase</fullName>
        <ecNumber evidence="4">6.3.3.2</ecNumber>
    </recommendedName>
</protein>
<evidence type="ECO:0000256" key="4">
    <source>
        <dbReference type="RuleBase" id="RU361279"/>
    </source>
</evidence>
<dbReference type="GO" id="GO:0005524">
    <property type="term" value="F:ATP binding"/>
    <property type="evidence" value="ECO:0007669"/>
    <property type="project" value="UniProtKB-KW"/>
</dbReference>
<dbReference type="PIRSF" id="PIRSF006806">
    <property type="entry name" value="FTHF_cligase"/>
    <property type="match status" value="1"/>
</dbReference>
<dbReference type="AlphaFoldDB" id="A0A5L4XMH3"/>
<dbReference type="GO" id="GO:0035999">
    <property type="term" value="P:tetrahydrofolate interconversion"/>
    <property type="evidence" value="ECO:0007669"/>
    <property type="project" value="TreeGrafter"/>
</dbReference>
<dbReference type="EMBL" id="AABTCC010000012">
    <property type="protein sequence ID" value="EAI8859204.1"/>
    <property type="molecule type" value="Genomic_DNA"/>
</dbReference>
<dbReference type="InterPro" id="IPR024185">
    <property type="entry name" value="FTHF_cligase-like_sf"/>
</dbReference>
<evidence type="ECO:0000256" key="1">
    <source>
        <dbReference type="ARBA" id="ARBA00010638"/>
    </source>
</evidence>
<proteinExistence type="inferred from homology"/>
<keyword evidence="4" id="KW-0479">Metal-binding</keyword>
<name>A0A5L4XMH3_CAMFE</name>
<evidence type="ECO:0000256" key="2">
    <source>
        <dbReference type="ARBA" id="ARBA00022741"/>
    </source>
</evidence>
<comment type="caution">
    <text evidence="5">The sequence shown here is derived from an EMBL/GenBank/DDBJ whole genome shotgun (WGS) entry which is preliminary data.</text>
</comment>
<evidence type="ECO:0000313" key="5">
    <source>
        <dbReference type="EMBL" id="EAI8859204.1"/>
    </source>
</evidence>
<reference evidence="5 6" key="1">
    <citation type="submission" date="2018-06" db="EMBL/GenBank/DDBJ databases">
        <authorList>
            <consortium name="PulseNet: The National Subtyping Network for Foodborne Disease Surveillance"/>
            <person name="Tarr C.L."/>
            <person name="Trees E."/>
            <person name="Katz L.S."/>
            <person name="Carleton-Romer H.A."/>
            <person name="Stroika S."/>
            <person name="Kucerova Z."/>
            <person name="Roache K.F."/>
            <person name="Sabol A.L."/>
            <person name="Besser J."/>
            <person name="Gerner-Smidt P."/>
        </authorList>
    </citation>
    <scope>NUCLEOTIDE SEQUENCE [LARGE SCALE GENOMIC DNA]</scope>
    <source>
        <strain evidence="5 6">PNUSAC001503</strain>
    </source>
</reference>
<dbReference type="RefSeq" id="WP_011731847.1">
    <property type="nucleotide sequence ID" value="NZ_AACCWR020000017.1"/>
</dbReference>
<keyword evidence="3 4" id="KW-0067">ATP-binding</keyword>
<dbReference type="GO" id="GO:0009396">
    <property type="term" value="P:folic acid-containing compound biosynthetic process"/>
    <property type="evidence" value="ECO:0007669"/>
    <property type="project" value="TreeGrafter"/>
</dbReference>
<dbReference type="NCBIfam" id="TIGR02727">
    <property type="entry name" value="MTHFS_bact"/>
    <property type="match status" value="1"/>
</dbReference>
<dbReference type="GO" id="GO:0030272">
    <property type="term" value="F:5-formyltetrahydrofolate cyclo-ligase activity"/>
    <property type="evidence" value="ECO:0007669"/>
    <property type="project" value="UniProtKB-EC"/>
</dbReference>
<dbReference type="InterPro" id="IPR002698">
    <property type="entry name" value="FTHF_cligase"/>
</dbReference>
<evidence type="ECO:0000256" key="3">
    <source>
        <dbReference type="ARBA" id="ARBA00022840"/>
    </source>
</evidence>